<dbReference type="Proteomes" id="UP000032024">
    <property type="component" value="Chromosome"/>
</dbReference>
<gene>
    <name evidence="1" type="ORF">SB48_HM08orf03921</name>
</gene>
<accession>A0AAN0WC86</accession>
<organism evidence="1 2">
    <name type="scientific">Heyndrickxia coagulans</name>
    <name type="common">Weizmannia coagulans</name>
    <dbReference type="NCBI Taxonomy" id="1398"/>
    <lineage>
        <taxon>Bacteria</taxon>
        <taxon>Bacillati</taxon>
        <taxon>Bacillota</taxon>
        <taxon>Bacilli</taxon>
        <taxon>Bacillales</taxon>
        <taxon>Bacillaceae</taxon>
        <taxon>Heyndrickxia</taxon>
    </lineage>
</organism>
<sequence>MQAAKKRRDTVNGSVPPFFRLCLRQQGFLEEALLENGILCFPVFLV</sequence>
<evidence type="ECO:0000313" key="2">
    <source>
        <dbReference type="Proteomes" id="UP000032024"/>
    </source>
</evidence>
<proteinExistence type="predicted"/>
<dbReference type="EMBL" id="CP010525">
    <property type="protein sequence ID" value="AJO23261.1"/>
    <property type="molecule type" value="Genomic_DNA"/>
</dbReference>
<protein>
    <submittedName>
        <fullName evidence="1">Uncharacterized protein</fullName>
    </submittedName>
</protein>
<keyword evidence="2" id="KW-1185">Reference proteome</keyword>
<name>A0AAN0WC86_HEYCO</name>
<reference evidence="2" key="1">
    <citation type="submission" date="2015-01" db="EMBL/GenBank/DDBJ databases">
        <title>Comparative genome analysis of Bacillus coagulans HM-08, Clostridium butyricum HM-68, Bacillus subtilis HM-66 and Bacillus paralicheniformis BL-09.</title>
        <authorList>
            <person name="Zhang H."/>
        </authorList>
    </citation>
    <scope>NUCLEOTIDE SEQUENCE [LARGE SCALE GENOMIC DNA]</scope>
    <source>
        <strain evidence="2">HM-08</strain>
    </source>
</reference>
<evidence type="ECO:0000313" key="1">
    <source>
        <dbReference type="EMBL" id="AJO23261.1"/>
    </source>
</evidence>
<dbReference type="AlphaFoldDB" id="A0AAN0WC86"/>